<proteinExistence type="predicted"/>
<accession>X7YPL0</accession>
<dbReference type="EMBL" id="JAOB01000090">
    <property type="protein sequence ID" value="EUA08721.1"/>
    <property type="molecule type" value="Genomic_DNA"/>
</dbReference>
<keyword evidence="2" id="KW-0378">Hydrolase</keyword>
<comment type="caution">
    <text evidence="2">The sequence shown here is derived from an EMBL/GenBank/DDBJ whole genome shotgun (WGS) entry which is preliminary data.</text>
</comment>
<dbReference type="AlphaFoldDB" id="X7YPL0"/>
<feature type="region of interest" description="Disordered" evidence="1">
    <location>
        <begin position="52"/>
        <end position="118"/>
    </location>
</feature>
<gene>
    <name evidence="2" type="ORF">I553_9778</name>
</gene>
<organism evidence="2">
    <name type="scientific">Mycobacterium xenopi 4042</name>
    <dbReference type="NCBI Taxonomy" id="1299334"/>
    <lineage>
        <taxon>Bacteria</taxon>
        <taxon>Bacillati</taxon>
        <taxon>Actinomycetota</taxon>
        <taxon>Actinomycetes</taxon>
        <taxon>Mycobacteriales</taxon>
        <taxon>Mycobacteriaceae</taxon>
        <taxon>Mycobacterium</taxon>
    </lineage>
</organism>
<sequence>MLELLATLGVALIAVGVGLRLVFGQISLAAGLTALLLAPTCTGRCGVSAWNFMPPRTAGPRPIKPSRSSNRRRGAGPDGESAARRARRFESRTSASTAATAPHHGISTWCSNRRRSRY</sequence>
<dbReference type="PATRIC" id="fig|1299334.3.peg.9270"/>
<name>X7YPL0_MYCXE</name>
<reference evidence="2" key="1">
    <citation type="submission" date="2014-01" db="EMBL/GenBank/DDBJ databases">
        <authorList>
            <person name="Brown-Elliot B."/>
            <person name="Wallace R."/>
            <person name="Lenaerts A."/>
            <person name="Ordway D."/>
            <person name="DeGroote M.A."/>
            <person name="Parker T."/>
            <person name="Sizemore C."/>
            <person name="Tallon L.J."/>
            <person name="Sadzewicz L.K."/>
            <person name="Sengamalay N."/>
            <person name="Fraser C.M."/>
            <person name="Hine E."/>
            <person name="Shefchek K.A."/>
            <person name="Das S.P."/>
            <person name="Tettelin H."/>
        </authorList>
    </citation>
    <scope>NUCLEOTIDE SEQUENCE [LARGE SCALE GENOMIC DNA]</scope>
    <source>
        <strain evidence="2">4042</strain>
    </source>
</reference>
<dbReference type="EC" id="3.6.3.25" evidence="2"/>
<feature type="compositionally biased region" description="Low complexity" evidence="1">
    <location>
        <begin position="92"/>
        <end position="101"/>
    </location>
</feature>
<evidence type="ECO:0000313" key="2">
    <source>
        <dbReference type="EMBL" id="EUA08721.1"/>
    </source>
</evidence>
<dbReference type="GO" id="GO:0016787">
    <property type="term" value="F:hydrolase activity"/>
    <property type="evidence" value="ECO:0007669"/>
    <property type="project" value="UniProtKB-KW"/>
</dbReference>
<protein>
    <submittedName>
        <fullName evidence="2">Cysteine/glutathione ABC superfamily ATP binding cassette transporter, ABC domain protein</fullName>
        <ecNumber evidence="2">3.6.3.25</ecNumber>
    </submittedName>
</protein>
<evidence type="ECO:0000256" key="1">
    <source>
        <dbReference type="SAM" id="MobiDB-lite"/>
    </source>
</evidence>